<proteinExistence type="predicted"/>
<reference evidence="1" key="1">
    <citation type="submission" date="2024-07" db="EMBL/GenBank/DDBJ databases">
        <title>Metagenome and Metagenome-Assembled Genomes of Archaea from a hot spring from the geothermal field of Los Azufres, Mexico.</title>
        <authorList>
            <person name="Marin-Paredes R."/>
            <person name="Martinez-Romero E."/>
            <person name="Servin-Garciduenas L.E."/>
        </authorList>
    </citation>
    <scope>NUCLEOTIDE SEQUENCE</scope>
</reference>
<evidence type="ECO:0000313" key="2">
    <source>
        <dbReference type="Proteomes" id="UP000033636"/>
    </source>
</evidence>
<sequence>MPVIKRYVEYILQRAAELDRLELKGPVEHYAATYLLQSQALIDIAERAASLLGYTVEGYIDAGKKLLQAGVIDEEEYRHYVAVVRFRDVVVHQYAAVDLKAVEKIVEEKLYKKTAELALKIAERIERAVGEDP</sequence>
<name>A0ACC6UY55_9CREN</name>
<evidence type="ECO:0000313" key="1">
    <source>
        <dbReference type="EMBL" id="MFB6489650.1"/>
    </source>
</evidence>
<protein>
    <submittedName>
        <fullName evidence="1">DUF86 domain-containing protein</fullName>
    </submittedName>
</protein>
<dbReference type="EMBL" id="JZWT02000001">
    <property type="protein sequence ID" value="MFB6489650.1"/>
    <property type="molecule type" value="Genomic_DNA"/>
</dbReference>
<accession>A0ACC6UY55</accession>
<gene>
    <name evidence="1" type="ORF">TU35_000120</name>
</gene>
<comment type="caution">
    <text evidence="1">The sequence shown here is derived from an EMBL/GenBank/DDBJ whole genome shotgun (WGS) entry which is preliminary data.</text>
</comment>
<organism evidence="1 2">
    <name type="scientific">Thermoproteus sp. AZ2</name>
    <dbReference type="NCBI Taxonomy" id="1609232"/>
    <lineage>
        <taxon>Archaea</taxon>
        <taxon>Thermoproteota</taxon>
        <taxon>Thermoprotei</taxon>
        <taxon>Thermoproteales</taxon>
        <taxon>Thermoproteaceae</taxon>
        <taxon>Thermoproteus</taxon>
    </lineage>
</organism>
<dbReference type="Proteomes" id="UP000033636">
    <property type="component" value="Unassembled WGS sequence"/>
</dbReference>